<dbReference type="Proteomes" id="UP000018208">
    <property type="component" value="Unassembled WGS sequence"/>
</dbReference>
<dbReference type="EMBL" id="KI545970">
    <property type="protein sequence ID" value="EST48940.1"/>
    <property type="molecule type" value="Genomic_DNA"/>
</dbReference>
<evidence type="ECO:0000313" key="4">
    <source>
        <dbReference type="Proteomes" id="UP000018208"/>
    </source>
</evidence>
<feature type="region of interest" description="Disordered" evidence="1">
    <location>
        <begin position="1"/>
        <end position="38"/>
    </location>
</feature>
<sequence length="180" mass="20419">MGALAEVMSAQKTSEPASREPVHVSSHKKQQNEVLQSLSSLPSTEVQQQLLVLQTQNEPKFKPTELIGTKNKANAETTKNSIIVKPVIQEISLTDHYNSVSKQKKDTPLLNLDQLIQQQREFRSRQPVHRLLSLTNSSKLRGVYIDQDISDQSSLPEGLVEKDMSPYTMEYKQQAQQFFK</sequence>
<reference evidence="3" key="2">
    <citation type="submission" date="2020-12" db="EMBL/GenBank/DDBJ databases">
        <title>New Spironucleus salmonicida genome in near-complete chromosomes.</title>
        <authorList>
            <person name="Xu F."/>
            <person name="Kurt Z."/>
            <person name="Jimenez-Gonzalez A."/>
            <person name="Astvaldsson A."/>
            <person name="Andersson J.O."/>
            <person name="Svard S.G."/>
        </authorList>
    </citation>
    <scope>NUCLEOTIDE SEQUENCE</scope>
    <source>
        <strain evidence="3">ATCC 50377</strain>
    </source>
</reference>
<protein>
    <submittedName>
        <fullName evidence="2">Uncharacterized protein</fullName>
    </submittedName>
</protein>
<evidence type="ECO:0000313" key="3">
    <source>
        <dbReference type="EMBL" id="KAH0570929.1"/>
    </source>
</evidence>
<dbReference type="EMBL" id="AUWU02000007">
    <property type="protein sequence ID" value="KAH0570929.1"/>
    <property type="molecule type" value="Genomic_DNA"/>
</dbReference>
<name>V6LWI8_9EUKA</name>
<organism evidence="2">
    <name type="scientific">Spironucleus salmonicida</name>
    <dbReference type="NCBI Taxonomy" id="348837"/>
    <lineage>
        <taxon>Eukaryota</taxon>
        <taxon>Metamonada</taxon>
        <taxon>Diplomonadida</taxon>
        <taxon>Hexamitidae</taxon>
        <taxon>Hexamitinae</taxon>
        <taxon>Spironucleus</taxon>
    </lineage>
</organism>
<proteinExistence type="predicted"/>
<evidence type="ECO:0000313" key="2">
    <source>
        <dbReference type="EMBL" id="EST48940.1"/>
    </source>
</evidence>
<dbReference type="VEuPathDB" id="GiardiaDB:SS50377_27222"/>
<reference evidence="2 3" key="1">
    <citation type="journal article" date="2014" name="PLoS Genet.">
        <title>The Genome of Spironucleus salmonicida Highlights a Fish Pathogen Adapted to Fluctuating Environments.</title>
        <authorList>
            <person name="Xu F."/>
            <person name="Jerlstrom-Hultqvist J."/>
            <person name="Einarsson E."/>
            <person name="Astvaldsson A."/>
            <person name="Svard S.G."/>
            <person name="Andersson J.O."/>
        </authorList>
    </citation>
    <scope>NUCLEOTIDE SEQUENCE</scope>
    <source>
        <strain evidence="3">ATCC 50377</strain>
    </source>
</reference>
<evidence type="ECO:0000256" key="1">
    <source>
        <dbReference type="SAM" id="MobiDB-lite"/>
    </source>
</evidence>
<dbReference type="AlphaFoldDB" id="V6LWI8"/>
<gene>
    <name evidence="2" type="ORF">SS50377_10783</name>
    <name evidence="3" type="ORF">SS50377_27222</name>
</gene>
<accession>V6LWI8</accession>
<keyword evidence="4" id="KW-1185">Reference proteome</keyword>